<protein>
    <submittedName>
        <fullName evidence="1">Uncharacterized protein</fullName>
    </submittedName>
</protein>
<comment type="caution">
    <text evidence="1">The sequence shown here is derived from an EMBL/GenBank/DDBJ whole genome shotgun (WGS) entry which is preliminary data.</text>
</comment>
<evidence type="ECO:0000313" key="1">
    <source>
        <dbReference type="EMBL" id="KAH7926977.1"/>
    </source>
</evidence>
<keyword evidence="2" id="KW-1185">Reference proteome</keyword>
<gene>
    <name evidence="1" type="ORF">BV22DRAFT_1103987</name>
</gene>
<reference evidence="1" key="1">
    <citation type="journal article" date="2021" name="New Phytol.">
        <title>Evolutionary innovations through gain and loss of genes in the ectomycorrhizal Boletales.</title>
        <authorList>
            <person name="Wu G."/>
            <person name="Miyauchi S."/>
            <person name="Morin E."/>
            <person name="Kuo A."/>
            <person name="Drula E."/>
            <person name="Varga T."/>
            <person name="Kohler A."/>
            <person name="Feng B."/>
            <person name="Cao Y."/>
            <person name="Lipzen A."/>
            <person name="Daum C."/>
            <person name="Hundley H."/>
            <person name="Pangilinan J."/>
            <person name="Johnson J."/>
            <person name="Barry K."/>
            <person name="LaButti K."/>
            <person name="Ng V."/>
            <person name="Ahrendt S."/>
            <person name="Min B."/>
            <person name="Choi I.G."/>
            <person name="Park H."/>
            <person name="Plett J.M."/>
            <person name="Magnuson J."/>
            <person name="Spatafora J.W."/>
            <person name="Nagy L.G."/>
            <person name="Henrissat B."/>
            <person name="Grigoriev I.V."/>
            <person name="Yang Z.L."/>
            <person name="Xu J."/>
            <person name="Martin F.M."/>
        </authorList>
    </citation>
    <scope>NUCLEOTIDE SEQUENCE</scope>
    <source>
        <strain evidence="1">KUC20120723A-06</strain>
    </source>
</reference>
<organism evidence="1 2">
    <name type="scientific">Leucogyrophana mollusca</name>
    <dbReference type="NCBI Taxonomy" id="85980"/>
    <lineage>
        <taxon>Eukaryota</taxon>
        <taxon>Fungi</taxon>
        <taxon>Dikarya</taxon>
        <taxon>Basidiomycota</taxon>
        <taxon>Agaricomycotina</taxon>
        <taxon>Agaricomycetes</taxon>
        <taxon>Agaricomycetidae</taxon>
        <taxon>Boletales</taxon>
        <taxon>Boletales incertae sedis</taxon>
        <taxon>Leucogyrophana</taxon>
    </lineage>
</organism>
<accession>A0ACB8BNB5</accession>
<name>A0ACB8BNB5_9AGAM</name>
<dbReference type="EMBL" id="MU266374">
    <property type="protein sequence ID" value="KAH7926977.1"/>
    <property type="molecule type" value="Genomic_DNA"/>
</dbReference>
<proteinExistence type="predicted"/>
<sequence length="433" mass="47954">MVHVRKSNRKVSGSRARSSTPMHSKSMIKQAVGPTAHSKRQRQKQEHFKRERRRVAFATQRVRRERWASIARDTQRIVLGDGNGSSSSLPFDGLAPIQHHPQGPPTVPVQIVHDISPQVVLSKQGTTFYPHCSPALADWRRLEAINVRPLSTKISFASTSTLTAARRLHKDNPGLSTDPSRSLPTTSIGALSFASPKRPGGGFLHGGNEQEEVFARSSSLLASLQNDPAKEFYKTHRKFLSLDGAGIHDHSMVYSPGVVVFRKDDDDDTPTGHTSTHPDASSSDFITPYIVNVLSAVPVNAAAIRQNYLITPSDAHVFEDGIRDKMRDRMARALRIFEVRGDRALILGAFGCGSSENRVEMVAELWAELLVCEERDIGKEGTGPDAPVKTRRAKFRDVFQEVVFAVPGKLYEPFRKAFEMRLFESVLSNAASE</sequence>
<dbReference type="Proteomes" id="UP000790709">
    <property type="component" value="Unassembled WGS sequence"/>
</dbReference>
<evidence type="ECO:0000313" key="2">
    <source>
        <dbReference type="Proteomes" id="UP000790709"/>
    </source>
</evidence>